<sequence length="352" mass="40582">MYHLVNLLFKLFIESSATLYELSLYFSEFHELKPEIFYSLGQNEQFFSRLHHLSLDVMTDFNVENLAALLRVLAKNATKINTLELKEFFYSDYEPQLYHSLFQAIICTIKSQYQLRQFSVAGGDFPANFHGIISALESQKISLQEVIIDSCCYSAEFEILKSCKNLETLRVRYCNTKLLKVLDCKISSLEISDCPIDVQTIIIILKKTGTLLQRLKLEVSDDEIWEESLLLEALNSFCSNITYLNITNIGFSTQLIELIGNLQNLQFLTLWDVWLNSYVDILLNHCKAPLKKLLIDHLNNEKNSKALIEFCMRNKALSYVGVDRHLNLNDDFIKEVGAYVTLVSCEYIVVNC</sequence>
<dbReference type="Gene3D" id="3.80.10.10">
    <property type="entry name" value="Ribonuclease Inhibitor"/>
    <property type="match status" value="1"/>
</dbReference>
<evidence type="ECO:0008006" key="3">
    <source>
        <dbReference type="Google" id="ProtNLM"/>
    </source>
</evidence>
<dbReference type="InterPro" id="IPR032675">
    <property type="entry name" value="LRR_dom_sf"/>
</dbReference>
<name>A0A397VUQ0_9GLOM</name>
<dbReference type="SUPFAM" id="SSF52047">
    <property type="entry name" value="RNI-like"/>
    <property type="match status" value="1"/>
</dbReference>
<dbReference type="AlphaFoldDB" id="A0A397VUQ0"/>
<keyword evidence="2" id="KW-1185">Reference proteome</keyword>
<organism evidence="1 2">
    <name type="scientific">Gigaspora rosea</name>
    <dbReference type="NCBI Taxonomy" id="44941"/>
    <lineage>
        <taxon>Eukaryota</taxon>
        <taxon>Fungi</taxon>
        <taxon>Fungi incertae sedis</taxon>
        <taxon>Mucoromycota</taxon>
        <taxon>Glomeromycotina</taxon>
        <taxon>Glomeromycetes</taxon>
        <taxon>Diversisporales</taxon>
        <taxon>Gigasporaceae</taxon>
        <taxon>Gigaspora</taxon>
    </lineage>
</organism>
<protein>
    <recommendedName>
        <fullName evidence="3">F-box domain-containing protein</fullName>
    </recommendedName>
</protein>
<gene>
    <name evidence="1" type="ORF">C2G38_2067242</name>
</gene>
<dbReference type="EMBL" id="QKWP01000173">
    <property type="protein sequence ID" value="RIB25472.1"/>
    <property type="molecule type" value="Genomic_DNA"/>
</dbReference>
<evidence type="ECO:0000313" key="1">
    <source>
        <dbReference type="EMBL" id="RIB25472.1"/>
    </source>
</evidence>
<comment type="caution">
    <text evidence="1">The sequence shown here is derived from an EMBL/GenBank/DDBJ whole genome shotgun (WGS) entry which is preliminary data.</text>
</comment>
<evidence type="ECO:0000313" key="2">
    <source>
        <dbReference type="Proteomes" id="UP000266673"/>
    </source>
</evidence>
<accession>A0A397VUQ0</accession>
<reference evidence="1 2" key="1">
    <citation type="submission" date="2018-06" db="EMBL/GenBank/DDBJ databases">
        <title>Comparative genomics reveals the genomic features of Rhizophagus irregularis, R. cerebriforme, R. diaphanum and Gigaspora rosea, and their symbiotic lifestyle signature.</title>
        <authorList>
            <person name="Morin E."/>
            <person name="San Clemente H."/>
            <person name="Chen E.C.H."/>
            <person name="De La Providencia I."/>
            <person name="Hainaut M."/>
            <person name="Kuo A."/>
            <person name="Kohler A."/>
            <person name="Murat C."/>
            <person name="Tang N."/>
            <person name="Roy S."/>
            <person name="Loubradou J."/>
            <person name="Henrissat B."/>
            <person name="Grigoriev I.V."/>
            <person name="Corradi N."/>
            <person name="Roux C."/>
            <person name="Martin F.M."/>
        </authorList>
    </citation>
    <scope>NUCLEOTIDE SEQUENCE [LARGE SCALE GENOMIC DNA]</scope>
    <source>
        <strain evidence="1 2">DAOM 194757</strain>
    </source>
</reference>
<dbReference type="Proteomes" id="UP000266673">
    <property type="component" value="Unassembled WGS sequence"/>
</dbReference>
<dbReference type="OrthoDB" id="2319264at2759"/>
<proteinExistence type="predicted"/>